<dbReference type="InterPro" id="IPR029033">
    <property type="entry name" value="His_PPase_superfam"/>
</dbReference>
<organism evidence="1 2">
    <name type="scientific">Skeletonema marinoi</name>
    <dbReference type="NCBI Taxonomy" id="267567"/>
    <lineage>
        <taxon>Eukaryota</taxon>
        <taxon>Sar</taxon>
        <taxon>Stramenopiles</taxon>
        <taxon>Ochrophyta</taxon>
        <taxon>Bacillariophyta</taxon>
        <taxon>Coscinodiscophyceae</taxon>
        <taxon>Thalassiosirophycidae</taxon>
        <taxon>Thalassiosirales</taxon>
        <taxon>Skeletonemataceae</taxon>
        <taxon>Skeletonema</taxon>
        <taxon>Skeletonema marinoi-dohrnii complex</taxon>
    </lineage>
</organism>
<dbReference type="InterPro" id="IPR013078">
    <property type="entry name" value="His_Pase_superF_clade-1"/>
</dbReference>
<evidence type="ECO:0000313" key="2">
    <source>
        <dbReference type="Proteomes" id="UP001224775"/>
    </source>
</evidence>
<dbReference type="EMBL" id="JATAAI010000019">
    <property type="protein sequence ID" value="KAK1739084.1"/>
    <property type="molecule type" value="Genomic_DNA"/>
</dbReference>
<dbReference type="AlphaFoldDB" id="A0AAD8Y4U3"/>
<reference evidence="1" key="1">
    <citation type="submission" date="2023-06" db="EMBL/GenBank/DDBJ databases">
        <title>Survivors Of The Sea: Transcriptome response of Skeletonema marinoi to long-term dormancy.</title>
        <authorList>
            <person name="Pinder M.I.M."/>
            <person name="Kourtchenko O."/>
            <person name="Robertson E.K."/>
            <person name="Larsson T."/>
            <person name="Maumus F."/>
            <person name="Osuna-Cruz C.M."/>
            <person name="Vancaester E."/>
            <person name="Stenow R."/>
            <person name="Vandepoele K."/>
            <person name="Ploug H."/>
            <person name="Bruchert V."/>
            <person name="Godhe A."/>
            <person name="Topel M."/>
        </authorList>
    </citation>
    <scope>NUCLEOTIDE SEQUENCE</scope>
    <source>
        <strain evidence="1">R05AC</strain>
    </source>
</reference>
<dbReference type="Pfam" id="PF00300">
    <property type="entry name" value="His_Phos_1"/>
    <property type="match status" value="1"/>
</dbReference>
<dbReference type="Gene3D" id="3.40.50.1240">
    <property type="entry name" value="Phosphoglycerate mutase-like"/>
    <property type="match status" value="1"/>
</dbReference>
<accession>A0AAD8Y4U3</accession>
<dbReference type="CDD" id="cd07040">
    <property type="entry name" value="HP"/>
    <property type="match status" value="1"/>
</dbReference>
<dbReference type="SUPFAM" id="SSF53254">
    <property type="entry name" value="Phosphoglycerate mutase-like"/>
    <property type="match status" value="1"/>
</dbReference>
<dbReference type="Proteomes" id="UP001224775">
    <property type="component" value="Unassembled WGS sequence"/>
</dbReference>
<dbReference type="SMART" id="SM00855">
    <property type="entry name" value="PGAM"/>
    <property type="match status" value="1"/>
</dbReference>
<comment type="caution">
    <text evidence="1">The sequence shown here is derived from an EMBL/GenBank/DDBJ whole genome shotgun (WGS) entry which is preliminary data.</text>
</comment>
<gene>
    <name evidence="1" type="ORF">QTG54_010400</name>
</gene>
<protein>
    <submittedName>
        <fullName evidence="1">Uncharacterized protein</fullName>
    </submittedName>
</protein>
<keyword evidence="2" id="KW-1185">Reference proteome</keyword>
<sequence>MMPSPAVAKLSSAFIGIMRSLHCERGQPLHLLPSSQHPLLPLPIDTVADTSSHVPLAPSEIQKTFLESGITKIAFIRHGNTSPASNDFERTLTELGRSQSRAAGASYGIDLYPFSNVALCSSAPRCVETANLFLGSAAETMQQDDVGDYAMPKLSLQEQMYDGTMQPEGSRLFAKIGYAPIRSYLENENLDDVEAARIVLGNYARSSLDIMVGATTKERRHNASTDTDIGRTLLFFAHAVYLPSAALCLAAALDCYNGMDLILDTNTKEAEGYCIDIDKENVSLLCRPKT</sequence>
<proteinExistence type="predicted"/>
<name>A0AAD8Y4U3_9STRA</name>
<evidence type="ECO:0000313" key="1">
    <source>
        <dbReference type="EMBL" id="KAK1739084.1"/>
    </source>
</evidence>